<dbReference type="KEGG" id="dmm:dnm_004850"/>
<dbReference type="GO" id="GO:0032259">
    <property type="term" value="P:methylation"/>
    <property type="evidence" value="ECO:0007669"/>
    <property type="project" value="UniProtKB-KW"/>
</dbReference>
<dbReference type="AlphaFoldDB" id="A0A975BFR9"/>
<name>A0A975BFR9_9BACT</name>
<evidence type="ECO:0000313" key="1">
    <source>
        <dbReference type="EMBL" id="QTA84488.1"/>
    </source>
</evidence>
<dbReference type="Gene3D" id="3.40.50.150">
    <property type="entry name" value="Vaccinia Virus protein VP39"/>
    <property type="match status" value="1"/>
</dbReference>
<keyword evidence="1" id="KW-0489">Methyltransferase</keyword>
<dbReference type="Pfam" id="PF13489">
    <property type="entry name" value="Methyltransf_23"/>
    <property type="match status" value="1"/>
</dbReference>
<dbReference type="InterPro" id="IPR029063">
    <property type="entry name" value="SAM-dependent_MTases_sf"/>
</dbReference>
<accession>A0A975BFR9</accession>
<keyword evidence="2" id="KW-1185">Reference proteome</keyword>
<reference evidence="1" key="1">
    <citation type="journal article" date="2021" name="Microb. Physiol.">
        <title>Proteogenomic Insights into the Physiology of Marine, Sulfate-Reducing, Filamentous Desulfonema limicola and Desulfonema magnum.</title>
        <authorList>
            <person name="Schnaars V."/>
            <person name="Wohlbrand L."/>
            <person name="Scheve S."/>
            <person name="Hinrichs C."/>
            <person name="Reinhardt R."/>
            <person name="Rabus R."/>
        </authorList>
    </citation>
    <scope>NUCLEOTIDE SEQUENCE</scope>
    <source>
        <strain evidence="1">4be13</strain>
    </source>
</reference>
<gene>
    <name evidence="1" type="ORF">dnm_004850</name>
</gene>
<sequence length="295" mass="34035">MPVNCNFCGHSNDRIIAKENGLIITECQKCGLVYVNPRPTDDEIKKFYQQYLHPATSSRWKEVTVSLFHTDIKRIERYQPEGRILDIGCGFGFFLSLMQKRGWEVYGCDLSEAGVKYATEYLKLTGIKYGPFQKHIYPPNYFDVISAWYVLHHAADPRQVLRNAHASLKKGGIIAIRVPNHNLFKWLWWLKKFDCHALRSLLRTIRKETADPRVPYNVLDPPVHLYAFTPEILASFLEDTGFSIVRIYNDGMVNRGNFFNRIIDGTITHAADIIKQISKDKTDISISFSIYAKKV</sequence>
<dbReference type="CDD" id="cd02440">
    <property type="entry name" value="AdoMet_MTases"/>
    <property type="match status" value="1"/>
</dbReference>
<organism evidence="1 2">
    <name type="scientific">Desulfonema magnum</name>
    <dbReference type="NCBI Taxonomy" id="45655"/>
    <lineage>
        <taxon>Bacteria</taxon>
        <taxon>Pseudomonadati</taxon>
        <taxon>Thermodesulfobacteriota</taxon>
        <taxon>Desulfobacteria</taxon>
        <taxon>Desulfobacterales</taxon>
        <taxon>Desulfococcaceae</taxon>
        <taxon>Desulfonema</taxon>
    </lineage>
</organism>
<evidence type="ECO:0000313" key="2">
    <source>
        <dbReference type="Proteomes" id="UP000663722"/>
    </source>
</evidence>
<dbReference type="PANTHER" id="PTHR43861">
    <property type="entry name" value="TRANS-ACONITATE 2-METHYLTRANSFERASE-RELATED"/>
    <property type="match status" value="1"/>
</dbReference>
<dbReference type="PANTHER" id="PTHR43861:SF6">
    <property type="entry name" value="METHYLTRANSFERASE TYPE 11"/>
    <property type="match status" value="1"/>
</dbReference>
<proteinExistence type="predicted"/>
<dbReference type="EMBL" id="CP061800">
    <property type="protein sequence ID" value="QTA84488.1"/>
    <property type="molecule type" value="Genomic_DNA"/>
</dbReference>
<dbReference type="SUPFAM" id="SSF53335">
    <property type="entry name" value="S-adenosyl-L-methionine-dependent methyltransferases"/>
    <property type="match status" value="1"/>
</dbReference>
<dbReference type="Proteomes" id="UP000663722">
    <property type="component" value="Chromosome"/>
</dbReference>
<keyword evidence="1" id="KW-0808">Transferase</keyword>
<dbReference type="GO" id="GO:0008168">
    <property type="term" value="F:methyltransferase activity"/>
    <property type="evidence" value="ECO:0007669"/>
    <property type="project" value="UniProtKB-KW"/>
</dbReference>
<protein>
    <submittedName>
        <fullName evidence="1">SAM-dependent methyltransferase</fullName>
    </submittedName>
</protein>